<evidence type="ECO:0000256" key="11">
    <source>
        <dbReference type="ARBA" id="ARBA00022918"/>
    </source>
</evidence>
<evidence type="ECO:0000256" key="14">
    <source>
        <dbReference type="ARBA" id="ARBA00023172"/>
    </source>
</evidence>
<keyword evidence="6" id="KW-0064">Aspartyl protease</keyword>
<dbReference type="Gene3D" id="3.30.420.10">
    <property type="entry name" value="Ribonuclease H-like superfamily/Ribonuclease H"/>
    <property type="match status" value="1"/>
</dbReference>
<dbReference type="FunFam" id="3.30.70.270:FF:000115">
    <property type="entry name" value="Polyprotein of retroviral origin, putative"/>
    <property type="match status" value="1"/>
</dbReference>
<evidence type="ECO:0000256" key="10">
    <source>
        <dbReference type="ARBA" id="ARBA00022908"/>
    </source>
</evidence>
<organism evidence="21 22">
    <name type="scientific">Senna tora</name>
    <dbReference type="NCBI Taxonomy" id="362788"/>
    <lineage>
        <taxon>Eukaryota</taxon>
        <taxon>Viridiplantae</taxon>
        <taxon>Streptophyta</taxon>
        <taxon>Embryophyta</taxon>
        <taxon>Tracheophyta</taxon>
        <taxon>Spermatophyta</taxon>
        <taxon>Magnoliopsida</taxon>
        <taxon>eudicotyledons</taxon>
        <taxon>Gunneridae</taxon>
        <taxon>Pentapetalae</taxon>
        <taxon>rosids</taxon>
        <taxon>fabids</taxon>
        <taxon>Fabales</taxon>
        <taxon>Fabaceae</taxon>
        <taxon>Caesalpinioideae</taxon>
        <taxon>Cassia clade</taxon>
        <taxon>Senna</taxon>
    </lineage>
</organism>
<sequence>MNRGAQDDEGESAMQRGHVNSSTEVAKEQGTRRNNTRAKELATKLEKLTEIMEARDMVAKIAEAESTARMDRFESTLESVTKAVDSLASTLERLKLPLVEKPPEGPPPFQSLQARSVKLDFPRFDGSDPLYWIFRAENFFAYYKLTDEERLTIAAVNMEGMVVPWFQLMQKNHQVDSWQALSKAVELEFGPSQFDSPRAKLFKLCQTTTAAEYYREFMILANRVEGLTDDALLDCFISGLKPDLRRDIIAQAPTSLLRAVALARLFDERTALGMPSASKSRPYSSQVTAATPLTTVHSAPSSSKWPPKSALPPLLPTPKSTPLHPVKRLTPAEMQLKREKGECYTCDAKFSWAHKCPNRHYYILLVEEEEVVEEAPTDPVLEEPPGTTTSVPHHLSLNALNSDIAVGTIRFSGSIQGIPVQVLLDGGSSDNFIQPRVVKCLKLPVEPTTAFKVLVGNGNFLTGDGKVQRVELLIQSHKLVITAHVLPITGADIVLGARWLATLGPHVADYSTATIKFFLDGLFVTLKGDRQPQATVAEFHHLRRLHSTHAISEIYTLQPQSIDSVSENGSLPESLPPDLRTLLLHFSSVFAVPKGLPPPRSHDHHIVLQENTPPVKVKPYRYPFVKKDAIESIIAEMLTDGIIQPSTSSFSAPVLDLLHQHTLYAKLSKCSFGQTRVEYLGHFVSAHGVEMDPSKVSAIMDWPSPSNVKQLRGFLGLTGYYRRFIHRYAQIAAPLTNLLKKDSFTWSDEAFTAFTALKQAVTTAPVLVLPNFSKPFIIDTDASGIGVGAVLSQDNRPIAFFSKKISQRQQNRSAYAREMLAITEAVAKFRHYLFGHYFIIRTDQKSLHHLTEQTIQTPEQEEWLPKLLGYQFSIEYKPGRTNTVADALSRSFYMAYSSPVFSILGDIKQSVENDKELFNIFQRCQSNDSPDPRYSVKEGVLCWNNRVVIPYAAADLKKRILWEFHSSPIGGHAGISRTYARVAALFFWKTYHPQSDGQSEAVNKCLEMYLRCFVSGAPRTWFSCLAWAEYWYNTASHSTTGMTPFKVVYGRDPPGLLRYTPSSEDPQDVKERLLLRDEVLSQLKEHLLRAQSRMKHFADQKRTEKQFSVGDFVFVRLQPYRQHSVQLRRNQKLGLRYFGPFEVVARVGQVAYKLNLPPEARIHNVFHVSQLKPCVRPSSSATLPLPLLTAAEGPLIRPSKILEMRQVQVGHEWETQILVLWEDDADPTWEPLAVFRDRYPNFDLEDKVNANGGGDVMNRGAQDDEGESAMQRGHVNSSTEVAKEQGTRRSTRMKRPTWKVAQGKA</sequence>
<dbReference type="Pfam" id="PF17919">
    <property type="entry name" value="RT_RNaseH_2"/>
    <property type="match status" value="1"/>
</dbReference>
<dbReference type="InterPro" id="IPR036397">
    <property type="entry name" value="RNaseH_sf"/>
</dbReference>
<dbReference type="GO" id="GO:0046872">
    <property type="term" value="F:metal ion binding"/>
    <property type="evidence" value="ECO:0007669"/>
    <property type="project" value="UniProtKB-KW"/>
</dbReference>
<dbReference type="Gene3D" id="3.10.10.10">
    <property type="entry name" value="HIV Type 1 Reverse Transcriptase, subunit A, domain 1"/>
    <property type="match status" value="1"/>
</dbReference>
<feature type="domain" description="Ty3 transposon capsid-like protein" evidence="19">
    <location>
        <begin position="145"/>
        <end position="264"/>
    </location>
</feature>
<evidence type="ECO:0000256" key="3">
    <source>
        <dbReference type="ARBA" id="ARBA00022695"/>
    </source>
</evidence>
<dbReference type="GO" id="GO:0006310">
    <property type="term" value="P:DNA recombination"/>
    <property type="evidence" value="ECO:0007669"/>
    <property type="project" value="UniProtKB-KW"/>
</dbReference>
<feature type="region of interest" description="Disordered" evidence="16">
    <location>
        <begin position="1250"/>
        <end position="1305"/>
    </location>
</feature>
<dbReference type="GO" id="GO:0003887">
    <property type="term" value="F:DNA-directed DNA polymerase activity"/>
    <property type="evidence" value="ECO:0007669"/>
    <property type="project" value="UniProtKB-KW"/>
</dbReference>
<evidence type="ECO:0000256" key="1">
    <source>
        <dbReference type="ARBA" id="ARBA00022670"/>
    </source>
</evidence>
<evidence type="ECO:0000259" key="17">
    <source>
        <dbReference type="Pfam" id="PF17919"/>
    </source>
</evidence>
<dbReference type="GO" id="GO:0015074">
    <property type="term" value="P:DNA integration"/>
    <property type="evidence" value="ECO:0007669"/>
    <property type="project" value="UniProtKB-KW"/>
</dbReference>
<dbReference type="InterPro" id="IPR041577">
    <property type="entry name" value="RT_RNaseH_2"/>
</dbReference>
<keyword evidence="11" id="KW-0695">RNA-directed DNA polymerase</keyword>
<feature type="domain" description="Integrase zinc-binding" evidence="18">
    <location>
        <begin position="955"/>
        <end position="990"/>
    </location>
</feature>
<dbReference type="Pfam" id="PF08284">
    <property type="entry name" value="RVP_2"/>
    <property type="match status" value="1"/>
</dbReference>
<dbReference type="Gene3D" id="3.10.20.370">
    <property type="match status" value="1"/>
</dbReference>
<gene>
    <name evidence="21" type="ORF">G2W53_040077</name>
</gene>
<dbReference type="InterPro" id="IPR056924">
    <property type="entry name" value="SH3_Tf2-1"/>
</dbReference>
<dbReference type="InterPro" id="IPR050951">
    <property type="entry name" value="Retrovirus_Pol_polyprotein"/>
</dbReference>
<evidence type="ECO:0000256" key="12">
    <source>
        <dbReference type="ARBA" id="ARBA00022932"/>
    </source>
</evidence>
<dbReference type="InterPro" id="IPR045358">
    <property type="entry name" value="Ty3_capsid"/>
</dbReference>
<evidence type="ECO:0000313" key="21">
    <source>
        <dbReference type="EMBL" id="KAF7807916.1"/>
    </source>
</evidence>
<dbReference type="PANTHER" id="PTHR37984:SF5">
    <property type="entry name" value="PROTEIN NYNRIN-LIKE"/>
    <property type="match status" value="1"/>
</dbReference>
<keyword evidence="3" id="KW-0548">Nucleotidyltransferase</keyword>
<dbReference type="GO" id="GO:0003677">
    <property type="term" value="F:DNA binding"/>
    <property type="evidence" value="ECO:0007669"/>
    <property type="project" value="UniProtKB-KW"/>
</dbReference>
<dbReference type="Proteomes" id="UP000634136">
    <property type="component" value="Unassembled WGS sequence"/>
</dbReference>
<keyword evidence="9" id="KW-0460">Magnesium</keyword>
<dbReference type="InterPro" id="IPR041588">
    <property type="entry name" value="Integrase_H2C2"/>
</dbReference>
<keyword evidence="15" id="KW-0511">Multifunctional enzyme</keyword>
<dbReference type="GO" id="GO:0004519">
    <property type="term" value="F:endonuclease activity"/>
    <property type="evidence" value="ECO:0007669"/>
    <property type="project" value="UniProtKB-KW"/>
</dbReference>
<evidence type="ECO:0000256" key="8">
    <source>
        <dbReference type="ARBA" id="ARBA00022801"/>
    </source>
</evidence>
<keyword evidence="4" id="KW-0540">Nuclease</keyword>
<dbReference type="GO" id="GO:0006508">
    <property type="term" value="P:proteolysis"/>
    <property type="evidence" value="ECO:0007669"/>
    <property type="project" value="UniProtKB-KW"/>
</dbReference>
<dbReference type="PANTHER" id="PTHR37984">
    <property type="entry name" value="PROTEIN CBG26694"/>
    <property type="match status" value="1"/>
</dbReference>
<dbReference type="FunFam" id="3.10.20.370:FF:000001">
    <property type="entry name" value="Retrovirus-related Pol polyprotein from transposon 17.6-like protein"/>
    <property type="match status" value="1"/>
</dbReference>
<dbReference type="Gene3D" id="3.30.70.270">
    <property type="match status" value="2"/>
</dbReference>
<dbReference type="InterPro" id="IPR012337">
    <property type="entry name" value="RNaseH-like_sf"/>
</dbReference>
<evidence type="ECO:0000256" key="5">
    <source>
        <dbReference type="ARBA" id="ARBA00022723"/>
    </source>
</evidence>
<comment type="caution">
    <text evidence="21">The sequence shown here is derived from an EMBL/GenBank/DDBJ whole genome shotgun (WGS) entry which is preliminary data.</text>
</comment>
<evidence type="ECO:0000256" key="9">
    <source>
        <dbReference type="ARBA" id="ARBA00022842"/>
    </source>
</evidence>
<dbReference type="OrthoDB" id="1750505at2759"/>
<dbReference type="GO" id="GO:0003964">
    <property type="term" value="F:RNA-directed DNA polymerase activity"/>
    <property type="evidence" value="ECO:0007669"/>
    <property type="project" value="UniProtKB-KW"/>
</dbReference>
<keyword evidence="14" id="KW-0233">DNA recombination</keyword>
<evidence type="ECO:0000256" key="7">
    <source>
        <dbReference type="ARBA" id="ARBA00022759"/>
    </source>
</evidence>
<dbReference type="Pfam" id="PF24626">
    <property type="entry name" value="SH3_Tf2-1"/>
    <property type="match status" value="1"/>
</dbReference>
<evidence type="ECO:0000256" key="4">
    <source>
        <dbReference type="ARBA" id="ARBA00022722"/>
    </source>
</evidence>
<dbReference type="GO" id="GO:0004190">
    <property type="term" value="F:aspartic-type endopeptidase activity"/>
    <property type="evidence" value="ECO:0007669"/>
    <property type="project" value="UniProtKB-KW"/>
</dbReference>
<evidence type="ECO:0000259" key="19">
    <source>
        <dbReference type="Pfam" id="PF19259"/>
    </source>
</evidence>
<dbReference type="SUPFAM" id="SSF56672">
    <property type="entry name" value="DNA/RNA polymerases"/>
    <property type="match status" value="1"/>
</dbReference>
<dbReference type="SUPFAM" id="SSF53098">
    <property type="entry name" value="Ribonuclease H-like"/>
    <property type="match status" value="1"/>
</dbReference>
<feature type="region of interest" description="Disordered" evidence="16">
    <location>
        <begin position="295"/>
        <end position="327"/>
    </location>
</feature>
<keyword evidence="5" id="KW-0479">Metal-binding</keyword>
<evidence type="ECO:0000256" key="13">
    <source>
        <dbReference type="ARBA" id="ARBA00023125"/>
    </source>
</evidence>
<keyword evidence="1" id="KW-0645">Protease</keyword>
<feature type="domain" description="Reverse transcriptase/retrotransposon-derived protein RNase H-like" evidence="17">
    <location>
        <begin position="746"/>
        <end position="840"/>
    </location>
</feature>
<dbReference type="Gene3D" id="2.40.70.10">
    <property type="entry name" value="Acid Proteases"/>
    <property type="match status" value="1"/>
</dbReference>
<feature type="region of interest" description="Disordered" evidence="16">
    <location>
        <begin position="1"/>
        <end position="40"/>
    </location>
</feature>
<reference evidence="21" key="1">
    <citation type="submission" date="2020-09" db="EMBL/GenBank/DDBJ databases">
        <title>Genome-Enabled Discovery of Anthraquinone Biosynthesis in Senna tora.</title>
        <authorList>
            <person name="Kang S.-H."/>
            <person name="Pandey R.P."/>
            <person name="Lee C.-M."/>
            <person name="Sim J.-S."/>
            <person name="Jeong J.-T."/>
            <person name="Choi B.-S."/>
            <person name="Jung M."/>
            <person name="Ginzburg D."/>
            <person name="Zhao K."/>
            <person name="Won S.Y."/>
            <person name="Oh T.-J."/>
            <person name="Yu Y."/>
            <person name="Kim N.-H."/>
            <person name="Lee O.R."/>
            <person name="Lee T.-H."/>
            <person name="Bashyal P."/>
            <person name="Kim T.-S."/>
            <person name="Lee W.-H."/>
            <person name="Kawkins C."/>
            <person name="Kim C.-K."/>
            <person name="Kim J.S."/>
            <person name="Ahn B.O."/>
            <person name="Rhee S.Y."/>
            <person name="Sohng J.K."/>
        </authorList>
    </citation>
    <scope>NUCLEOTIDE SEQUENCE</scope>
    <source>
        <tissue evidence="21">Leaf</tissue>
    </source>
</reference>
<dbReference type="EMBL" id="JAAIUW010000012">
    <property type="protein sequence ID" value="KAF7807916.1"/>
    <property type="molecule type" value="Genomic_DNA"/>
</dbReference>
<dbReference type="InterPro" id="IPR043502">
    <property type="entry name" value="DNA/RNA_pol_sf"/>
</dbReference>
<dbReference type="CDD" id="cd00303">
    <property type="entry name" value="retropepsin_like"/>
    <property type="match status" value="1"/>
</dbReference>
<evidence type="ECO:0000259" key="18">
    <source>
        <dbReference type="Pfam" id="PF17921"/>
    </source>
</evidence>
<dbReference type="CDD" id="cd09274">
    <property type="entry name" value="RNase_HI_RT_Ty3"/>
    <property type="match status" value="1"/>
</dbReference>
<evidence type="ECO:0000313" key="22">
    <source>
        <dbReference type="Proteomes" id="UP000634136"/>
    </source>
</evidence>
<feature type="compositionally biased region" description="Low complexity" evidence="16">
    <location>
        <begin position="297"/>
        <end position="308"/>
    </location>
</feature>
<keyword evidence="10" id="KW-0229">DNA integration</keyword>
<evidence type="ECO:0000256" key="16">
    <source>
        <dbReference type="SAM" id="MobiDB-lite"/>
    </source>
</evidence>
<dbReference type="Pfam" id="PF19259">
    <property type="entry name" value="Ty3_capsid"/>
    <property type="match status" value="1"/>
</dbReference>
<keyword evidence="8" id="KW-0378">Hydrolase</keyword>
<keyword evidence="7" id="KW-0255">Endonuclease</keyword>
<dbReference type="InterPro" id="IPR043128">
    <property type="entry name" value="Rev_trsase/Diguanyl_cyclase"/>
</dbReference>
<keyword evidence="22" id="KW-1185">Reference proteome</keyword>
<dbReference type="SUPFAM" id="SSF50630">
    <property type="entry name" value="Acid proteases"/>
    <property type="match status" value="1"/>
</dbReference>
<feature type="compositionally biased region" description="Basic and acidic residues" evidence="16">
    <location>
        <begin position="25"/>
        <end position="40"/>
    </location>
</feature>
<keyword evidence="13" id="KW-0238">DNA-binding</keyword>
<evidence type="ECO:0000256" key="2">
    <source>
        <dbReference type="ARBA" id="ARBA00022679"/>
    </source>
</evidence>
<evidence type="ECO:0000259" key="20">
    <source>
        <dbReference type="Pfam" id="PF24626"/>
    </source>
</evidence>
<keyword evidence="12" id="KW-0239">DNA-directed DNA polymerase</keyword>
<feature type="domain" description="Tf2-1-like SH3-like" evidence="20">
    <location>
        <begin position="1110"/>
        <end position="1175"/>
    </location>
</feature>
<protein>
    <submittedName>
        <fullName evidence="21">Transposon Ty3-I Gag-Pol polyprotein</fullName>
    </submittedName>
</protein>
<evidence type="ECO:0000256" key="6">
    <source>
        <dbReference type="ARBA" id="ARBA00022750"/>
    </source>
</evidence>
<accession>A0A834SQW9</accession>
<name>A0A834SQW9_9FABA</name>
<evidence type="ECO:0000256" key="15">
    <source>
        <dbReference type="ARBA" id="ARBA00023268"/>
    </source>
</evidence>
<proteinExistence type="predicted"/>
<keyword evidence="2" id="KW-0808">Transferase</keyword>
<dbReference type="Pfam" id="PF17921">
    <property type="entry name" value="Integrase_H2C2"/>
    <property type="match status" value="1"/>
</dbReference>
<dbReference type="InterPro" id="IPR021109">
    <property type="entry name" value="Peptidase_aspartic_dom_sf"/>
</dbReference>